<keyword evidence="2" id="KW-0732">Signal</keyword>
<evidence type="ECO:0008006" key="5">
    <source>
        <dbReference type="Google" id="ProtNLM"/>
    </source>
</evidence>
<name>A0A0B1SNT6_OESDE</name>
<sequence length="253" mass="28770">MTRTCALFSLLKSLWLRGTGQPGWCDCIVCRDEMLNLPDPLGFSQDARKFQKQLRKVPKAYKCKPCIPTRDHHHNHHISNEETICDLFPTEESAPRHKKSSSIKHEQLLAQPSQPIKALKTVSFSDPLEQHRSPERDIASNGYSEGYAYIHESQMNESNEDKNGEWKSTSEIIRSLETRNEASTSSANQATEINHESTFNDENDYSLYEAHPPLKSHLSAKRLYNENDSIDSYGTITSQELLEAFEKAAEVSS</sequence>
<gene>
    <name evidence="3" type="ORF">OESDEN_15405</name>
</gene>
<proteinExistence type="predicted"/>
<keyword evidence="4" id="KW-1185">Reference proteome</keyword>
<dbReference type="Proteomes" id="UP000053660">
    <property type="component" value="Unassembled WGS sequence"/>
</dbReference>
<feature type="compositionally biased region" description="Polar residues" evidence="1">
    <location>
        <begin position="181"/>
        <end position="192"/>
    </location>
</feature>
<protein>
    <recommendedName>
        <fullName evidence="5">EF-hand domain-containing protein</fullName>
    </recommendedName>
</protein>
<feature type="chain" id="PRO_5002061045" description="EF-hand domain-containing protein" evidence="2">
    <location>
        <begin position="21"/>
        <end position="253"/>
    </location>
</feature>
<evidence type="ECO:0000313" key="4">
    <source>
        <dbReference type="Proteomes" id="UP000053660"/>
    </source>
</evidence>
<dbReference type="AlphaFoldDB" id="A0A0B1SNT6"/>
<organism evidence="3 4">
    <name type="scientific">Oesophagostomum dentatum</name>
    <name type="common">Nodular worm</name>
    <dbReference type="NCBI Taxonomy" id="61180"/>
    <lineage>
        <taxon>Eukaryota</taxon>
        <taxon>Metazoa</taxon>
        <taxon>Ecdysozoa</taxon>
        <taxon>Nematoda</taxon>
        <taxon>Chromadorea</taxon>
        <taxon>Rhabditida</taxon>
        <taxon>Rhabditina</taxon>
        <taxon>Rhabditomorpha</taxon>
        <taxon>Strongyloidea</taxon>
        <taxon>Strongylidae</taxon>
        <taxon>Oesophagostomum</taxon>
    </lineage>
</organism>
<evidence type="ECO:0000256" key="2">
    <source>
        <dbReference type="SAM" id="SignalP"/>
    </source>
</evidence>
<dbReference type="OrthoDB" id="5830558at2759"/>
<evidence type="ECO:0000256" key="1">
    <source>
        <dbReference type="SAM" id="MobiDB-lite"/>
    </source>
</evidence>
<dbReference type="EMBL" id="KN566349">
    <property type="protein sequence ID" value="KHJ84875.1"/>
    <property type="molecule type" value="Genomic_DNA"/>
</dbReference>
<accession>A0A0B1SNT6</accession>
<reference evidence="3 4" key="1">
    <citation type="submission" date="2014-03" db="EMBL/GenBank/DDBJ databases">
        <title>Draft genome of the hookworm Oesophagostomum dentatum.</title>
        <authorList>
            <person name="Mitreva M."/>
        </authorList>
    </citation>
    <scope>NUCLEOTIDE SEQUENCE [LARGE SCALE GENOMIC DNA]</scope>
    <source>
        <strain evidence="3 4">OD-Hann</strain>
    </source>
</reference>
<feature type="signal peptide" evidence="2">
    <location>
        <begin position="1"/>
        <end position="20"/>
    </location>
</feature>
<feature type="region of interest" description="Disordered" evidence="1">
    <location>
        <begin position="177"/>
        <end position="196"/>
    </location>
</feature>
<evidence type="ECO:0000313" key="3">
    <source>
        <dbReference type="EMBL" id="KHJ84875.1"/>
    </source>
</evidence>